<dbReference type="PANTHER" id="PTHR48051:SF1">
    <property type="entry name" value="RAS SUPPRESSOR PROTEIN 1"/>
    <property type="match status" value="1"/>
</dbReference>
<dbReference type="EMBL" id="JAHMUF010000010">
    <property type="protein sequence ID" value="KAG7193725.1"/>
    <property type="molecule type" value="Genomic_DNA"/>
</dbReference>
<dbReference type="InterPro" id="IPR001611">
    <property type="entry name" value="Leu-rich_rpt"/>
</dbReference>
<organism evidence="3 4">
    <name type="scientific">Scheffersomyces spartinae</name>
    <dbReference type="NCBI Taxonomy" id="45513"/>
    <lineage>
        <taxon>Eukaryota</taxon>
        <taxon>Fungi</taxon>
        <taxon>Dikarya</taxon>
        <taxon>Ascomycota</taxon>
        <taxon>Saccharomycotina</taxon>
        <taxon>Pichiomycetes</taxon>
        <taxon>Debaryomycetaceae</taxon>
        <taxon>Scheffersomyces</taxon>
    </lineage>
</organism>
<gene>
    <name evidence="3" type="ORF">KQ657_000416</name>
</gene>
<sequence length="459" mass="52302">MHFLYQAGKHIKDNEQLMEKLNPLLPFAYSGSSTTNELALDTTPRNRSEIDENAASSYHTRVTTPTINIRRPKGPRLKHVPTLKRKMGDSFSENDNIKRRVVNDDENTSSEGETSLLASFYDSNRNNTTNINNRLQKEALKKETPPSSPPPAAISLVSEYDFFTNPTQSFHIPDSPRVIDPSSEANTEIEEEFEPEKVVATRPKLYGRHKEDVPSSEVDFGIDKFNRFKYPSIHEQFSTDGDIDRTNYENEREANFERAKRKLLYAFENVETTIDLEDMGLYDVPDEIKDFDKLVIFESGSVSYQLYLANNHIRHLPPSIFKFTKLNVLSIRHNKLRYIPSLIHKLKNLTDLSIGANDLKYLCPQILDLKNLTTLGAGPNPFIKVTPDAKYVTTSKKHPIDSTRRLNYISPIIYTVEDPGNPAYKLPSFKALALNEIGKYDVTYGETKIPVVQLDGKII</sequence>
<dbReference type="Pfam" id="PF13855">
    <property type="entry name" value="LRR_8"/>
    <property type="match status" value="1"/>
</dbReference>
<evidence type="ECO:0000256" key="2">
    <source>
        <dbReference type="ARBA" id="ARBA00022737"/>
    </source>
</evidence>
<dbReference type="GeneID" id="66113790"/>
<protein>
    <submittedName>
        <fullName evidence="3">Uncharacterized protein</fullName>
    </submittedName>
</protein>
<reference evidence="3" key="1">
    <citation type="submission" date="2021-03" db="EMBL/GenBank/DDBJ databases">
        <authorList>
            <person name="Palmer J.M."/>
        </authorList>
    </citation>
    <scope>NUCLEOTIDE SEQUENCE</scope>
    <source>
        <strain evidence="3">ARV_011</strain>
    </source>
</reference>
<comment type="caution">
    <text evidence="3">The sequence shown here is derived from an EMBL/GenBank/DDBJ whole genome shotgun (WGS) entry which is preliminary data.</text>
</comment>
<dbReference type="PANTHER" id="PTHR48051">
    <property type="match status" value="1"/>
</dbReference>
<keyword evidence="4" id="KW-1185">Reference proteome</keyword>
<accession>A0A9P8AIG9</accession>
<dbReference type="Proteomes" id="UP000790833">
    <property type="component" value="Unassembled WGS sequence"/>
</dbReference>
<evidence type="ECO:0000256" key="1">
    <source>
        <dbReference type="ARBA" id="ARBA00022614"/>
    </source>
</evidence>
<name>A0A9P8AIG9_9ASCO</name>
<evidence type="ECO:0000313" key="3">
    <source>
        <dbReference type="EMBL" id="KAG7193725.1"/>
    </source>
</evidence>
<keyword evidence="1" id="KW-0433">Leucine-rich repeat</keyword>
<proteinExistence type="predicted"/>
<dbReference type="AlphaFoldDB" id="A0A9P8AIG9"/>
<dbReference type="InterPro" id="IPR032675">
    <property type="entry name" value="LRR_dom_sf"/>
</dbReference>
<dbReference type="Gene3D" id="3.80.10.10">
    <property type="entry name" value="Ribonuclease Inhibitor"/>
    <property type="match status" value="1"/>
</dbReference>
<keyword evidence="2" id="KW-0677">Repeat</keyword>
<dbReference type="RefSeq" id="XP_043049273.1">
    <property type="nucleotide sequence ID" value="XM_043191261.1"/>
</dbReference>
<dbReference type="OrthoDB" id="1517790at2759"/>
<dbReference type="GO" id="GO:0005737">
    <property type="term" value="C:cytoplasm"/>
    <property type="evidence" value="ECO:0007669"/>
    <property type="project" value="TreeGrafter"/>
</dbReference>
<dbReference type="InterPro" id="IPR050216">
    <property type="entry name" value="LRR_domain-containing"/>
</dbReference>
<evidence type="ECO:0000313" key="4">
    <source>
        <dbReference type="Proteomes" id="UP000790833"/>
    </source>
</evidence>
<dbReference type="PROSITE" id="PS51450">
    <property type="entry name" value="LRR"/>
    <property type="match status" value="1"/>
</dbReference>
<dbReference type="SUPFAM" id="SSF52075">
    <property type="entry name" value="Outer arm dynein light chain 1"/>
    <property type="match status" value="1"/>
</dbReference>